<dbReference type="PROSITE" id="PS00086">
    <property type="entry name" value="CYTOCHROME_P450"/>
    <property type="match status" value="1"/>
</dbReference>
<evidence type="ECO:0000256" key="12">
    <source>
        <dbReference type="ARBA" id="ARBA00023136"/>
    </source>
</evidence>
<dbReference type="InterPro" id="IPR036396">
    <property type="entry name" value="Cyt_P450_sf"/>
</dbReference>
<evidence type="ECO:0000256" key="7">
    <source>
        <dbReference type="ARBA" id="ARBA00022824"/>
    </source>
</evidence>
<dbReference type="Pfam" id="PF00067">
    <property type="entry name" value="p450"/>
    <property type="match status" value="2"/>
</dbReference>
<dbReference type="PRINTS" id="PR00385">
    <property type="entry name" value="P450"/>
</dbReference>
<dbReference type="AlphaFoldDB" id="A0A7R9FX58"/>
<dbReference type="CDD" id="cd11056">
    <property type="entry name" value="CYP6-like"/>
    <property type="match status" value="1"/>
</dbReference>
<keyword evidence="10 13" id="KW-0408">Iron</keyword>
<dbReference type="GO" id="GO:0016705">
    <property type="term" value="F:oxidoreductase activity, acting on paired donors, with incorporation or reduction of molecular oxygen"/>
    <property type="evidence" value="ECO:0007669"/>
    <property type="project" value="InterPro"/>
</dbReference>
<sequence>MSNSPVTDGRRPTLLFSEPPPVTKEEPAMGLILDSNLADLLVIVATLLFFLYRYFTSTFDYFKVRGIPYLEPTPFFGNIKDLILMRISGAEQSQKLYRDLKQHRFGGVFHSRRPGLMVRDPELLKLFLQKDFNHFQDRGMMVADIKKNPIAAHLFNLEGKKRPFERTYLEGATWRGPRSRVSIVSVFMLEGPRGVVLGRDVVEGVTSVCVYAAGAKWRNLRVKLNPTFTPGRMKMMFQLLNECAKELQAVLRQPADDGQVRETHYHSATEAWSESYYMIEVNLFRGHGRSRGPPCRGSWIDPTRAARIYLTFDTRHHAKFLSIHLLFVVDIINKLHASLVDRSTEVSFLVLDSPVEDGETGIPPLGGVVFQVLEMRDVFAQYTTDVIGTCVFGLQFNSMKDPDSEFRRMGKKVFQSSFTASLRRFLFVGLPGVAKLFNLKFASDDVSNFFLKVRRKDGAHTLWDYLALHLTTRSGNPHLSPLMDIGISSEMVVLCVTTCSSVPHKDTKVLCVTTYSSVPHKDTKVLCITTYSSVPFKYTKVLCVTTCSSVPLKNTKVLCVTTCSSVPFKNTKVLCVTTCSSVSLKNTKVLCVTTCSSVPHKDTKVLCYTTCSSVPHKDTKVLCYTTCSSVPHKDTRVLCDTTCSSVPHKDTRVLPDGLPVLCPTDLTDKVLAAQAFVFFLAGFETSSTAMSFCMYELALNQDIQDQLRAEVDDTLQAHGDVMTYEAVQDMHYLDRIISGKCVCLDFRTCSLEEKGGGTLPYNDVGFYGGDDAKTLRKYPPAPNLYRKCTVPYPIPGTSITLEQGTRVLIPAYAIHHDPEFYPDPEKFDPERFTEENKGSRPSCTYLPFGEGPRICIAVPLFAGVRFGLLQVKVGLATLVRHYRFTACDRTAVPLVLDPRSYVTAAKGGIWLRVTLRD</sequence>
<dbReference type="Gene3D" id="1.10.630.10">
    <property type="entry name" value="Cytochrome P450"/>
    <property type="match status" value="4"/>
</dbReference>
<organism evidence="15">
    <name type="scientific">Timema shepardi</name>
    <name type="common">Walking stick</name>
    <dbReference type="NCBI Taxonomy" id="629360"/>
    <lineage>
        <taxon>Eukaryota</taxon>
        <taxon>Metazoa</taxon>
        <taxon>Ecdysozoa</taxon>
        <taxon>Arthropoda</taxon>
        <taxon>Hexapoda</taxon>
        <taxon>Insecta</taxon>
        <taxon>Pterygota</taxon>
        <taxon>Neoptera</taxon>
        <taxon>Polyneoptera</taxon>
        <taxon>Phasmatodea</taxon>
        <taxon>Timematodea</taxon>
        <taxon>Timematoidea</taxon>
        <taxon>Timematidae</taxon>
        <taxon>Timema</taxon>
    </lineage>
</organism>
<dbReference type="PRINTS" id="PR00463">
    <property type="entry name" value="EP450I"/>
</dbReference>
<comment type="similarity">
    <text evidence="4">Belongs to the cytochrome P450 family.</text>
</comment>
<dbReference type="InterPro" id="IPR050476">
    <property type="entry name" value="Insect_CytP450_Detox"/>
</dbReference>
<dbReference type="GO" id="GO:0005506">
    <property type="term" value="F:iron ion binding"/>
    <property type="evidence" value="ECO:0007669"/>
    <property type="project" value="InterPro"/>
</dbReference>
<evidence type="ECO:0000256" key="8">
    <source>
        <dbReference type="ARBA" id="ARBA00022848"/>
    </source>
</evidence>
<keyword evidence="9" id="KW-0560">Oxidoreductase</keyword>
<evidence type="ECO:0000256" key="13">
    <source>
        <dbReference type="PIRSR" id="PIRSR602401-1"/>
    </source>
</evidence>
<evidence type="ECO:0008006" key="16">
    <source>
        <dbReference type="Google" id="ProtNLM"/>
    </source>
</evidence>
<dbReference type="SUPFAM" id="SSF48264">
    <property type="entry name" value="Cytochrome P450"/>
    <property type="match status" value="3"/>
</dbReference>
<feature type="region of interest" description="Disordered" evidence="14">
    <location>
        <begin position="1"/>
        <end position="20"/>
    </location>
</feature>
<evidence type="ECO:0000256" key="11">
    <source>
        <dbReference type="ARBA" id="ARBA00023033"/>
    </source>
</evidence>
<keyword evidence="5 13" id="KW-0349">Heme</keyword>
<reference evidence="15" key="1">
    <citation type="submission" date="2020-11" db="EMBL/GenBank/DDBJ databases">
        <authorList>
            <person name="Tran Van P."/>
        </authorList>
    </citation>
    <scope>NUCLEOTIDE SEQUENCE</scope>
</reference>
<keyword evidence="8" id="KW-0492">Microsome</keyword>
<dbReference type="GO" id="GO:0020037">
    <property type="term" value="F:heme binding"/>
    <property type="evidence" value="ECO:0007669"/>
    <property type="project" value="InterPro"/>
</dbReference>
<evidence type="ECO:0000256" key="3">
    <source>
        <dbReference type="ARBA" id="ARBA00004406"/>
    </source>
</evidence>
<proteinExistence type="inferred from homology"/>
<keyword evidence="11" id="KW-0503">Monooxygenase</keyword>
<dbReference type="PANTHER" id="PTHR24292">
    <property type="entry name" value="CYTOCHROME P450"/>
    <property type="match status" value="1"/>
</dbReference>
<evidence type="ECO:0000256" key="1">
    <source>
        <dbReference type="ARBA" id="ARBA00001971"/>
    </source>
</evidence>
<keyword evidence="7" id="KW-0256">Endoplasmic reticulum</keyword>
<dbReference type="GO" id="GO:0005789">
    <property type="term" value="C:endoplasmic reticulum membrane"/>
    <property type="evidence" value="ECO:0007669"/>
    <property type="project" value="UniProtKB-SubCell"/>
</dbReference>
<name>A0A7R9FX58_TIMSH</name>
<evidence type="ECO:0000256" key="2">
    <source>
        <dbReference type="ARBA" id="ARBA00004174"/>
    </source>
</evidence>
<evidence type="ECO:0000256" key="10">
    <source>
        <dbReference type="ARBA" id="ARBA00023004"/>
    </source>
</evidence>
<dbReference type="PANTHER" id="PTHR24292:SF54">
    <property type="entry name" value="CYP9F3-RELATED"/>
    <property type="match status" value="1"/>
</dbReference>
<comment type="cofactor">
    <cofactor evidence="1 13">
        <name>heme</name>
        <dbReference type="ChEBI" id="CHEBI:30413"/>
    </cofactor>
</comment>
<keyword evidence="6 13" id="KW-0479">Metal-binding</keyword>
<keyword evidence="12" id="KW-0472">Membrane</keyword>
<dbReference type="InterPro" id="IPR017972">
    <property type="entry name" value="Cyt_P450_CS"/>
</dbReference>
<protein>
    <recommendedName>
        <fullName evidence="16">Cytochrome P450</fullName>
    </recommendedName>
</protein>
<evidence type="ECO:0000256" key="14">
    <source>
        <dbReference type="SAM" id="MobiDB-lite"/>
    </source>
</evidence>
<evidence type="ECO:0000313" key="15">
    <source>
        <dbReference type="EMBL" id="CAD7258499.1"/>
    </source>
</evidence>
<dbReference type="InterPro" id="IPR001128">
    <property type="entry name" value="Cyt_P450"/>
</dbReference>
<evidence type="ECO:0000256" key="9">
    <source>
        <dbReference type="ARBA" id="ARBA00023002"/>
    </source>
</evidence>
<evidence type="ECO:0000256" key="5">
    <source>
        <dbReference type="ARBA" id="ARBA00022617"/>
    </source>
</evidence>
<gene>
    <name evidence="15" type="ORF">TSIB3V08_LOCUS2734</name>
</gene>
<feature type="binding site" description="axial binding residue" evidence="13">
    <location>
        <position position="855"/>
    </location>
    <ligand>
        <name>heme</name>
        <dbReference type="ChEBI" id="CHEBI:30413"/>
    </ligand>
    <ligandPart>
        <name>Fe</name>
        <dbReference type="ChEBI" id="CHEBI:18248"/>
    </ligandPart>
</feature>
<evidence type="ECO:0000256" key="4">
    <source>
        <dbReference type="ARBA" id="ARBA00010617"/>
    </source>
</evidence>
<accession>A0A7R9FX58</accession>
<dbReference type="InterPro" id="IPR002401">
    <property type="entry name" value="Cyt_P450_E_grp-I"/>
</dbReference>
<dbReference type="EMBL" id="OC000859">
    <property type="protein sequence ID" value="CAD7258499.1"/>
    <property type="molecule type" value="Genomic_DNA"/>
</dbReference>
<comment type="subcellular location">
    <subcellularLocation>
        <location evidence="3">Endoplasmic reticulum membrane</location>
        <topology evidence="3">Peripheral membrane protein</topology>
    </subcellularLocation>
    <subcellularLocation>
        <location evidence="2">Microsome membrane</location>
        <topology evidence="2">Peripheral membrane protein</topology>
    </subcellularLocation>
</comment>
<dbReference type="GO" id="GO:0004497">
    <property type="term" value="F:monooxygenase activity"/>
    <property type="evidence" value="ECO:0007669"/>
    <property type="project" value="UniProtKB-KW"/>
</dbReference>
<evidence type="ECO:0000256" key="6">
    <source>
        <dbReference type="ARBA" id="ARBA00022723"/>
    </source>
</evidence>